<evidence type="ECO:0000259" key="5">
    <source>
        <dbReference type="PROSITE" id="PS50977"/>
    </source>
</evidence>
<dbReference type="OrthoDB" id="3869819at2"/>
<evidence type="ECO:0000313" key="7">
    <source>
        <dbReference type="Proteomes" id="UP000294927"/>
    </source>
</evidence>
<protein>
    <submittedName>
        <fullName evidence="6">TetR family transcriptional regulator</fullName>
    </submittedName>
</protein>
<dbReference type="RefSeq" id="WP_133900912.1">
    <property type="nucleotide sequence ID" value="NZ_SOCP01000001.1"/>
</dbReference>
<evidence type="ECO:0000256" key="4">
    <source>
        <dbReference type="PROSITE-ProRule" id="PRU00335"/>
    </source>
</evidence>
<keyword evidence="7" id="KW-1185">Reference proteome</keyword>
<evidence type="ECO:0000313" key="6">
    <source>
        <dbReference type="EMBL" id="TDV57674.1"/>
    </source>
</evidence>
<dbReference type="EMBL" id="SOCP01000001">
    <property type="protein sequence ID" value="TDV57674.1"/>
    <property type="molecule type" value="Genomic_DNA"/>
</dbReference>
<dbReference type="GO" id="GO:0000976">
    <property type="term" value="F:transcription cis-regulatory region binding"/>
    <property type="evidence" value="ECO:0007669"/>
    <property type="project" value="TreeGrafter"/>
</dbReference>
<name>A0A4R7W4Z3_9PSEU</name>
<keyword evidence="1" id="KW-0805">Transcription regulation</keyword>
<comment type="caution">
    <text evidence="6">The sequence shown here is derived from an EMBL/GenBank/DDBJ whole genome shotgun (WGS) entry which is preliminary data.</text>
</comment>
<organism evidence="6 7">
    <name type="scientific">Actinophytocola oryzae</name>
    <dbReference type="NCBI Taxonomy" id="502181"/>
    <lineage>
        <taxon>Bacteria</taxon>
        <taxon>Bacillati</taxon>
        <taxon>Actinomycetota</taxon>
        <taxon>Actinomycetes</taxon>
        <taxon>Pseudonocardiales</taxon>
        <taxon>Pseudonocardiaceae</taxon>
    </lineage>
</organism>
<accession>A0A4R7W4Z3</accession>
<dbReference type="SUPFAM" id="SSF46689">
    <property type="entry name" value="Homeodomain-like"/>
    <property type="match status" value="1"/>
</dbReference>
<reference evidence="6 7" key="1">
    <citation type="submission" date="2019-03" db="EMBL/GenBank/DDBJ databases">
        <title>Genomic Encyclopedia of Archaeal and Bacterial Type Strains, Phase II (KMG-II): from individual species to whole genera.</title>
        <authorList>
            <person name="Goeker M."/>
        </authorList>
    </citation>
    <scope>NUCLEOTIDE SEQUENCE [LARGE SCALE GENOMIC DNA]</scope>
    <source>
        <strain evidence="6 7">DSM 45499</strain>
    </source>
</reference>
<dbReference type="InterPro" id="IPR009057">
    <property type="entry name" value="Homeodomain-like_sf"/>
</dbReference>
<proteinExistence type="predicted"/>
<keyword evidence="3" id="KW-0804">Transcription</keyword>
<evidence type="ECO:0000256" key="2">
    <source>
        <dbReference type="ARBA" id="ARBA00023125"/>
    </source>
</evidence>
<sequence length="199" mass="21251">MTSRAALREEQKTATRHRVLDAAVRVFTETPFGSVSVADLAAAAGVTRMTVYAHFPDGKADIVRGLIARVYATADGLYTDLAEADWTREAIGAWVSAAARAWQELAPTIRVVTTAGVITREPGERGQYVEAHARYVALLSTGPRWAGVAADEARQRALMAVLQVECVLTVWATGAWPDAGEPLELLADAVCHLLAPALG</sequence>
<dbReference type="AlphaFoldDB" id="A0A4R7W4Z3"/>
<keyword evidence="2 4" id="KW-0238">DNA-binding</keyword>
<dbReference type="PROSITE" id="PS50977">
    <property type="entry name" value="HTH_TETR_2"/>
    <property type="match status" value="1"/>
</dbReference>
<dbReference type="PANTHER" id="PTHR30055:SF234">
    <property type="entry name" value="HTH-TYPE TRANSCRIPTIONAL REGULATOR BETI"/>
    <property type="match status" value="1"/>
</dbReference>
<dbReference type="GO" id="GO:0003700">
    <property type="term" value="F:DNA-binding transcription factor activity"/>
    <property type="evidence" value="ECO:0007669"/>
    <property type="project" value="TreeGrafter"/>
</dbReference>
<dbReference type="Pfam" id="PF00440">
    <property type="entry name" value="TetR_N"/>
    <property type="match status" value="1"/>
</dbReference>
<feature type="domain" description="HTH tetR-type" evidence="5">
    <location>
        <begin position="13"/>
        <end position="73"/>
    </location>
</feature>
<evidence type="ECO:0000256" key="1">
    <source>
        <dbReference type="ARBA" id="ARBA00023015"/>
    </source>
</evidence>
<dbReference type="Proteomes" id="UP000294927">
    <property type="component" value="Unassembled WGS sequence"/>
</dbReference>
<dbReference type="PANTHER" id="PTHR30055">
    <property type="entry name" value="HTH-TYPE TRANSCRIPTIONAL REGULATOR RUTR"/>
    <property type="match status" value="1"/>
</dbReference>
<dbReference type="InterPro" id="IPR001647">
    <property type="entry name" value="HTH_TetR"/>
</dbReference>
<dbReference type="PRINTS" id="PR00455">
    <property type="entry name" value="HTHTETR"/>
</dbReference>
<evidence type="ECO:0000256" key="3">
    <source>
        <dbReference type="ARBA" id="ARBA00023163"/>
    </source>
</evidence>
<dbReference type="InterPro" id="IPR050109">
    <property type="entry name" value="HTH-type_TetR-like_transc_reg"/>
</dbReference>
<gene>
    <name evidence="6" type="ORF">CLV71_101547</name>
</gene>
<dbReference type="Gene3D" id="1.10.357.10">
    <property type="entry name" value="Tetracycline Repressor, domain 2"/>
    <property type="match status" value="1"/>
</dbReference>
<feature type="DNA-binding region" description="H-T-H motif" evidence="4">
    <location>
        <begin position="36"/>
        <end position="55"/>
    </location>
</feature>